<name>A0A5B6V5G3_9ROSI</name>
<protein>
    <submittedName>
        <fullName evidence="1">Pks32</fullName>
    </submittedName>
</protein>
<organism evidence="1 2">
    <name type="scientific">Gossypium australe</name>
    <dbReference type="NCBI Taxonomy" id="47621"/>
    <lineage>
        <taxon>Eukaryota</taxon>
        <taxon>Viridiplantae</taxon>
        <taxon>Streptophyta</taxon>
        <taxon>Embryophyta</taxon>
        <taxon>Tracheophyta</taxon>
        <taxon>Spermatophyta</taxon>
        <taxon>Magnoliopsida</taxon>
        <taxon>eudicotyledons</taxon>
        <taxon>Gunneridae</taxon>
        <taxon>Pentapetalae</taxon>
        <taxon>rosids</taxon>
        <taxon>malvids</taxon>
        <taxon>Malvales</taxon>
        <taxon>Malvaceae</taxon>
        <taxon>Malvoideae</taxon>
        <taxon>Gossypium</taxon>
    </lineage>
</organism>
<dbReference type="PANTHER" id="PTHR33598:SF10">
    <property type="entry name" value="SEED MATURATION-LIKE PROTEIN"/>
    <property type="match status" value="1"/>
</dbReference>
<dbReference type="EMBL" id="SMMG02000008">
    <property type="protein sequence ID" value="KAA3464347.1"/>
    <property type="molecule type" value="Genomic_DNA"/>
</dbReference>
<sequence length="238" mass="26759">MASTTATARAVLFSRITTLSAKPLPPSLSRFFRKRPNRPFSALTVSCLNSGGVCDDDYFVSTQKSNLDRGLYTLWNAEYRVSLMRNLERAAPGEEVAGETEEAIRQRPGKVFEEKKEERASQSDGFQEFEKIRPRVSGELSPEALKYIEKLQAELSDAVEVTELSQPSSVQVEETIHQLVQNILQRPFKNELKRDSGIANKGNNHQDVADETSGTVATVGTSRDYLAKLLFWLYYQDC</sequence>
<dbReference type="Proteomes" id="UP000325315">
    <property type="component" value="Unassembled WGS sequence"/>
</dbReference>
<keyword evidence="2" id="KW-1185">Reference proteome</keyword>
<dbReference type="AlphaFoldDB" id="A0A5B6V5G3"/>
<proteinExistence type="predicted"/>
<evidence type="ECO:0000313" key="1">
    <source>
        <dbReference type="EMBL" id="KAA3464347.1"/>
    </source>
</evidence>
<dbReference type="PANTHER" id="PTHR33598">
    <property type="entry name" value="OS02G0833400 PROTEIN"/>
    <property type="match status" value="1"/>
</dbReference>
<dbReference type="Pfam" id="PF05542">
    <property type="entry name" value="DUF760"/>
    <property type="match status" value="1"/>
</dbReference>
<accession>A0A5B6V5G3</accession>
<comment type="caution">
    <text evidence="1">The sequence shown here is derived from an EMBL/GenBank/DDBJ whole genome shotgun (WGS) entry which is preliminary data.</text>
</comment>
<dbReference type="InterPro" id="IPR008479">
    <property type="entry name" value="DUF760"/>
</dbReference>
<gene>
    <name evidence="1" type="ORF">EPI10_008608</name>
</gene>
<reference evidence="1" key="1">
    <citation type="submission" date="2019-08" db="EMBL/GenBank/DDBJ databases">
        <authorList>
            <person name="Liu F."/>
        </authorList>
    </citation>
    <scope>NUCLEOTIDE SEQUENCE [LARGE SCALE GENOMIC DNA]</scope>
    <source>
        <strain evidence="1">PA1801</strain>
        <tissue evidence="1">Leaf</tissue>
    </source>
</reference>
<dbReference type="OrthoDB" id="4115at2759"/>
<evidence type="ECO:0000313" key="2">
    <source>
        <dbReference type="Proteomes" id="UP000325315"/>
    </source>
</evidence>